<evidence type="ECO:0000256" key="5">
    <source>
        <dbReference type="SAM" id="Phobius"/>
    </source>
</evidence>
<dbReference type="GO" id="GO:0016757">
    <property type="term" value="F:glycosyltransferase activity"/>
    <property type="evidence" value="ECO:0007669"/>
    <property type="project" value="UniProtKB-KW"/>
</dbReference>
<dbReference type="InterPro" id="IPR001173">
    <property type="entry name" value="Glyco_trans_2-like"/>
</dbReference>
<comment type="similarity">
    <text evidence="1">Belongs to the glycosyltransferase 2 family.</text>
</comment>
<dbReference type="Gene3D" id="3.90.550.10">
    <property type="entry name" value="Spore Coat Polysaccharide Biosynthesis Protein SpsA, Chain A"/>
    <property type="match status" value="1"/>
</dbReference>
<dbReference type="SUPFAM" id="SSF53448">
    <property type="entry name" value="Nucleotide-diphospho-sugar transferases"/>
    <property type="match status" value="1"/>
</dbReference>
<dbReference type="AlphaFoldDB" id="A0A078LT43"/>
<keyword evidence="2" id="KW-1003">Cell membrane</keyword>
<dbReference type="STRING" id="1499686.BN1079_00356"/>
<sequence>MNVALILNYKAATETISCAESILAHCATLDHVVIIDNDSQDGSAVALQQWLDEKQHRNVTVLNNPENSGYAGGNNYGLRWAVENLNPEYFWVINNDTYVDSDAFSPLLEALKQNDRQFVGSLVLSAETGRLECYGGGKLYPILGKARLLGKNQSIETLQQQGLAHIPDYLMGCSLAFSTALTKEIGLMDEKYFMYFEEVDWQYRAREFGISIKVIPESRLFHYGSLSLGSRSAFYHYYRNRAATRFNKRFYGPGFALVSAFLLSAVTTIKEFRHPTLAWSGIKGAFKGVAMSVK</sequence>
<keyword evidence="2" id="KW-0997">Cell inner membrane</keyword>
<evidence type="ECO:0000259" key="6">
    <source>
        <dbReference type="Pfam" id="PF00535"/>
    </source>
</evidence>
<evidence type="ECO:0000313" key="8">
    <source>
        <dbReference type="Proteomes" id="UP000053902"/>
    </source>
</evidence>
<feature type="transmembrane region" description="Helical" evidence="5">
    <location>
        <begin position="250"/>
        <end position="269"/>
    </location>
</feature>
<feature type="domain" description="Glycosyltransferase 2-like" evidence="6">
    <location>
        <begin position="8"/>
        <end position="132"/>
    </location>
</feature>
<gene>
    <name evidence="7" type="ORF">BN1079_00356</name>
</gene>
<dbReference type="Proteomes" id="UP000053902">
    <property type="component" value="Unassembled WGS sequence"/>
</dbReference>
<dbReference type="EMBL" id="CCSF01000001">
    <property type="protein sequence ID" value="CDZ93076.1"/>
    <property type="molecule type" value="Genomic_DNA"/>
</dbReference>
<organism evidence="7 8">
    <name type="scientific">Pseudomonas saudiphocaensis</name>
    <dbReference type="NCBI Taxonomy" id="1499686"/>
    <lineage>
        <taxon>Bacteria</taxon>
        <taxon>Pseudomonadati</taxon>
        <taxon>Pseudomonadota</taxon>
        <taxon>Gammaproteobacteria</taxon>
        <taxon>Pseudomonadales</taxon>
        <taxon>Pseudomonadaceae</taxon>
        <taxon>Pseudomonas</taxon>
    </lineage>
</organism>
<dbReference type="PANTHER" id="PTHR43179">
    <property type="entry name" value="RHAMNOSYLTRANSFERASE WBBL"/>
    <property type="match status" value="1"/>
</dbReference>
<dbReference type="OrthoDB" id="9771846at2"/>
<reference evidence="7 8" key="1">
    <citation type="submission" date="2014-07" db="EMBL/GenBank/DDBJ databases">
        <authorList>
            <person name="Urmite Genomes Urmite Genomes"/>
        </authorList>
    </citation>
    <scope>NUCLEOTIDE SEQUENCE [LARGE SCALE GENOMIC DNA]</scope>
    <source>
        <strain evidence="7 8">20_BN</strain>
    </source>
</reference>
<keyword evidence="5" id="KW-0812">Transmembrane</keyword>
<evidence type="ECO:0000256" key="3">
    <source>
        <dbReference type="ARBA" id="ARBA00022676"/>
    </source>
</evidence>
<keyword evidence="8" id="KW-1185">Reference proteome</keyword>
<name>A0A078LT43_9PSED</name>
<evidence type="ECO:0000256" key="1">
    <source>
        <dbReference type="ARBA" id="ARBA00006739"/>
    </source>
</evidence>
<evidence type="ECO:0000256" key="4">
    <source>
        <dbReference type="ARBA" id="ARBA00022679"/>
    </source>
</evidence>
<dbReference type="eggNOG" id="COG1216">
    <property type="taxonomic scope" value="Bacteria"/>
</dbReference>
<evidence type="ECO:0000256" key="2">
    <source>
        <dbReference type="ARBA" id="ARBA00022519"/>
    </source>
</evidence>
<proteinExistence type="inferred from homology"/>
<keyword evidence="5" id="KW-1133">Transmembrane helix</keyword>
<keyword evidence="3" id="KW-0328">Glycosyltransferase</keyword>
<keyword evidence="4 7" id="KW-0808">Transferase</keyword>
<accession>A0A078LT43</accession>
<dbReference type="Pfam" id="PF00535">
    <property type="entry name" value="Glycos_transf_2"/>
    <property type="match status" value="1"/>
</dbReference>
<dbReference type="InterPro" id="IPR029044">
    <property type="entry name" value="Nucleotide-diphossugar_trans"/>
</dbReference>
<dbReference type="HOGENOM" id="CLU_023845_4_1_6"/>
<dbReference type="CDD" id="cd04186">
    <property type="entry name" value="GT_2_like_c"/>
    <property type="match status" value="1"/>
</dbReference>
<keyword evidence="5" id="KW-0472">Membrane</keyword>
<dbReference type="RefSeq" id="WP_037021876.1">
    <property type="nucleotide sequence ID" value="NZ_CCSF01000001.1"/>
</dbReference>
<protein>
    <submittedName>
        <fullName evidence="7">Group 2 family glycosyltransferase</fullName>
    </submittedName>
</protein>
<evidence type="ECO:0000313" key="7">
    <source>
        <dbReference type="EMBL" id="CDZ93076.1"/>
    </source>
</evidence>
<dbReference type="PANTHER" id="PTHR43179:SF12">
    <property type="entry name" value="GALACTOFURANOSYLTRANSFERASE GLFT2"/>
    <property type="match status" value="1"/>
</dbReference>